<dbReference type="RefSeq" id="WP_172688823.1">
    <property type="nucleotide sequence ID" value="NZ_KX711616.1"/>
</dbReference>
<reference evidence="2" key="5">
    <citation type="submission" date="2016-08" db="EMBL/GenBank/DDBJ databases">
        <authorList>
            <person name="Satsunkevich N.E."/>
            <person name="Valentovich L.N."/>
            <person name="Kolomiets E.I."/>
            <person name="Titok M.A."/>
        </authorList>
    </citation>
    <scope>NUCLEOTIDE SEQUENCE</scope>
    <source>
        <strain evidence="2">72</strain>
        <plasmid evidence="2">pBS72</plasmid>
    </source>
</reference>
<gene>
    <name evidence="2" type="ORF">pBS72_0700</name>
</gene>
<accession>A0A1J0AKR7</accession>
<name>A0A1J0AKR7_BACIU</name>
<sequence>MKDRFRLIWLLIGVIGLLMWWGIDRPQNLFDLQTNLKGLTFLFSNEWFSTQESIFSVVFVNVVFLNLCKCATWIVVLLAIVSIGYEIRDTRRTRKVLKRN</sequence>
<protein>
    <submittedName>
        <fullName evidence="2">Uncharacterized protein</fullName>
    </submittedName>
</protein>
<keyword evidence="1" id="KW-1133">Transmembrane helix</keyword>
<feature type="transmembrane region" description="Helical" evidence="1">
    <location>
        <begin position="7"/>
        <end position="23"/>
    </location>
</feature>
<geneLocation type="plasmid" evidence="2">
    <name>pBS72</name>
</geneLocation>
<dbReference type="EMBL" id="KX711616">
    <property type="protein sequence ID" value="APB62339.1"/>
    <property type="molecule type" value="Genomic_DNA"/>
</dbReference>
<dbReference type="AlphaFoldDB" id="A0A1J0AKR7"/>
<evidence type="ECO:0000256" key="1">
    <source>
        <dbReference type="SAM" id="Phobius"/>
    </source>
</evidence>
<keyword evidence="2" id="KW-0614">Plasmid</keyword>
<keyword evidence="1" id="KW-0812">Transmembrane</keyword>
<organism evidence="2">
    <name type="scientific">Bacillus subtilis</name>
    <dbReference type="NCBI Taxonomy" id="1423"/>
    <lineage>
        <taxon>Bacteria</taxon>
        <taxon>Bacillati</taxon>
        <taxon>Bacillota</taxon>
        <taxon>Bacilli</taxon>
        <taxon>Bacillales</taxon>
        <taxon>Bacillaceae</taxon>
        <taxon>Bacillus</taxon>
    </lineage>
</organism>
<reference evidence="2" key="2">
    <citation type="journal article" date="2003" name="Plasmid">
        <title>Bacillus subtilis soil isolates: plasmid replicon analysis and construction of a new theta-replicating vector.</title>
        <authorList>
            <person name="Titok M.A."/>
            <person name="Chapuis J."/>
            <person name="Selezneva Y.V."/>
            <person name="Lagodich A.V."/>
            <person name="Prokulevich V.A."/>
            <person name="Ehrlich S.D."/>
            <person name="Janniere L."/>
        </authorList>
    </citation>
    <scope>NUCLEOTIDE SEQUENCE</scope>
    <source>
        <strain evidence="2">72</strain>
        <plasmid evidence="2">pBS72</plasmid>
    </source>
</reference>
<proteinExistence type="predicted"/>
<reference evidence="2" key="1">
    <citation type="journal article" date="2002" name="Mikrobiologiia">
        <title>Soil strain of Bacillus subtilis harboring a large plasmid that mediates high-frequency conjugal mobilization.</title>
        <authorList>
            <person name="Lotareva O.V."/>
            <person name="Poluektova E.U."/>
            <person name="Titok M.A."/>
            <person name="Prozorov A.A."/>
        </authorList>
    </citation>
    <scope>NUCLEOTIDE SEQUENCE</scope>
    <source>
        <strain evidence="2">72</strain>
        <plasmid evidence="2">pBS72</plasmid>
    </source>
</reference>
<reference evidence="2" key="4">
    <citation type="journal article" date="2006" name="Microbiology">
        <title>The replicative polymerases PolC and DnaE are required for theta replication of the Bacillus subtilis plasmid pBS72.</title>
        <authorList>
            <person name="Titok M."/>
            <person name="Suski C."/>
            <person name="Dalmais B."/>
            <person name="Ehrlich S.D."/>
            <person name="Janniere L."/>
        </authorList>
    </citation>
    <scope>NUCLEOTIDE SEQUENCE</scope>
    <source>
        <strain evidence="2">72</strain>
        <plasmid evidence="2">pBS72</plasmid>
    </source>
</reference>
<feature type="transmembrane region" description="Helical" evidence="1">
    <location>
        <begin position="54"/>
        <end position="85"/>
    </location>
</feature>
<keyword evidence="1" id="KW-0472">Membrane</keyword>
<evidence type="ECO:0000313" key="2">
    <source>
        <dbReference type="EMBL" id="APB62339.1"/>
    </source>
</evidence>
<reference evidence="2" key="3">
    <citation type="journal article" date="2004" name="Mol. Biol. (Mosk.)">
        <title>The replication system of plasmids from Bacillus subtilis environmental isolates.</title>
        <authorList>
            <person name="Lagodich A.V."/>
            <person name="Shtaniuk Iu.V."/>
            <person name="Prozorov A.A."/>
            <person name="Titok M.A."/>
        </authorList>
    </citation>
    <scope>NUCLEOTIDE SEQUENCE</scope>
    <source>
        <strain evidence="2">72</strain>
        <plasmid evidence="2">pBS72</plasmid>
    </source>
</reference>